<dbReference type="Gene3D" id="2.130.10.30">
    <property type="entry name" value="Regulator of chromosome condensation 1/beta-lactamase-inhibitor protein II"/>
    <property type="match status" value="1"/>
</dbReference>
<sequence length="284" mass="31838">ISTFGKFKFSEPITSIASKDKETILILLKSGKVFKLYLENSNGKKEYSQLSTSEDSGTRIYLDICCELCKYKEKNGLEKNIFTQVYFKQLHFALSSTLTYLPPPCITKIRCGLLHGVCLDDQGRLWSFGANNFGQLGRGLPINTEFEEEPKIIKALDGLQVVDVDCGYWHVVAVTSFGDIYTWGWNNFSQLGRLTAELESTCHLPHFIESDVEACKVSCGSSHSVVIDEKGHLYGWGWSKYGQLGKLSGEPGVNFPQRIECSGLERNKAINVFCGPWSTLVQLY</sequence>
<dbReference type="PROSITE" id="PS50012">
    <property type="entry name" value="RCC1_3"/>
    <property type="match status" value="3"/>
</dbReference>
<dbReference type="SUPFAM" id="SSF50985">
    <property type="entry name" value="RCC1/BLIP-II"/>
    <property type="match status" value="1"/>
</dbReference>
<keyword evidence="3" id="KW-1185">Reference proteome</keyword>
<dbReference type="PROSITE" id="PS00626">
    <property type="entry name" value="RCC1_2"/>
    <property type="match status" value="1"/>
</dbReference>
<protein>
    <recommendedName>
        <fullName evidence="4">RCC1 domain-containing protein 1</fullName>
    </recommendedName>
</protein>
<dbReference type="AlphaFoldDB" id="A0AA38HI89"/>
<feature type="repeat" description="RCC1" evidence="1">
    <location>
        <begin position="231"/>
        <end position="284"/>
    </location>
</feature>
<evidence type="ECO:0008006" key="4">
    <source>
        <dbReference type="Google" id="ProtNLM"/>
    </source>
</evidence>
<evidence type="ECO:0000256" key="1">
    <source>
        <dbReference type="PROSITE-ProRule" id="PRU00235"/>
    </source>
</evidence>
<comment type="caution">
    <text evidence="2">The sequence shown here is derived from an EMBL/GenBank/DDBJ whole genome shotgun (WGS) entry which is preliminary data.</text>
</comment>
<dbReference type="PANTHER" id="PTHR46849:SF1">
    <property type="entry name" value="RCC1 DOMAIN-CONTAINING PROTEIN 1"/>
    <property type="match status" value="1"/>
</dbReference>
<dbReference type="PANTHER" id="PTHR46849">
    <property type="entry name" value="RCC1 DOMAIN-CONTAINING PROTEIN 1"/>
    <property type="match status" value="1"/>
</dbReference>
<name>A0AA38HI89_9CUCU</name>
<dbReference type="InterPro" id="IPR009091">
    <property type="entry name" value="RCC1/BLIP-II"/>
</dbReference>
<dbReference type="PRINTS" id="PR00633">
    <property type="entry name" value="RCCNDNSATION"/>
</dbReference>
<dbReference type="InterPro" id="IPR052830">
    <property type="entry name" value="RCC1_domain-containing"/>
</dbReference>
<evidence type="ECO:0000313" key="3">
    <source>
        <dbReference type="Proteomes" id="UP001168821"/>
    </source>
</evidence>
<accession>A0AA38HI89</accession>
<dbReference type="Pfam" id="PF00415">
    <property type="entry name" value="RCC1"/>
    <property type="match status" value="3"/>
</dbReference>
<proteinExistence type="predicted"/>
<feature type="repeat" description="RCC1" evidence="1">
    <location>
        <begin position="123"/>
        <end position="177"/>
    </location>
</feature>
<feature type="repeat" description="RCC1" evidence="1">
    <location>
        <begin position="178"/>
        <end position="230"/>
    </location>
</feature>
<feature type="non-terminal residue" evidence="2">
    <location>
        <position position="1"/>
    </location>
</feature>
<dbReference type="InterPro" id="IPR000408">
    <property type="entry name" value="Reg_chr_condens"/>
</dbReference>
<dbReference type="Proteomes" id="UP001168821">
    <property type="component" value="Unassembled WGS sequence"/>
</dbReference>
<dbReference type="EMBL" id="JALNTZ010001755">
    <property type="protein sequence ID" value="KAJ3623617.1"/>
    <property type="molecule type" value="Genomic_DNA"/>
</dbReference>
<gene>
    <name evidence="2" type="ORF">Zmor_004402</name>
</gene>
<reference evidence="2" key="1">
    <citation type="journal article" date="2023" name="G3 (Bethesda)">
        <title>Whole genome assemblies of Zophobas morio and Tenebrio molitor.</title>
        <authorList>
            <person name="Kaur S."/>
            <person name="Stinson S.A."/>
            <person name="diCenzo G.C."/>
        </authorList>
    </citation>
    <scope>NUCLEOTIDE SEQUENCE</scope>
    <source>
        <strain evidence="2">QUZm001</strain>
    </source>
</reference>
<organism evidence="2 3">
    <name type="scientific">Zophobas morio</name>
    <dbReference type="NCBI Taxonomy" id="2755281"/>
    <lineage>
        <taxon>Eukaryota</taxon>
        <taxon>Metazoa</taxon>
        <taxon>Ecdysozoa</taxon>
        <taxon>Arthropoda</taxon>
        <taxon>Hexapoda</taxon>
        <taxon>Insecta</taxon>
        <taxon>Pterygota</taxon>
        <taxon>Neoptera</taxon>
        <taxon>Endopterygota</taxon>
        <taxon>Coleoptera</taxon>
        <taxon>Polyphaga</taxon>
        <taxon>Cucujiformia</taxon>
        <taxon>Tenebrionidae</taxon>
        <taxon>Zophobas</taxon>
    </lineage>
</organism>
<evidence type="ECO:0000313" key="2">
    <source>
        <dbReference type="EMBL" id="KAJ3623617.1"/>
    </source>
</evidence>